<keyword evidence="2" id="KW-1185">Reference proteome</keyword>
<reference evidence="1 2" key="1">
    <citation type="submission" date="2021-08" db="EMBL/GenBank/DDBJ databases">
        <title>Novel members of of the genus Stenotrophomonas from differernt environment.</title>
        <authorList>
            <person name="Deng Y."/>
        </authorList>
    </citation>
    <scope>NUCLEOTIDE SEQUENCE [LARGE SCALE GENOMIC DNA]</scope>
    <source>
        <strain evidence="1 2">CPCC 101365</strain>
    </source>
</reference>
<organism evidence="1 2">
    <name type="scientific">Stenotrophomonas mori</name>
    <dbReference type="NCBI Taxonomy" id="2871096"/>
    <lineage>
        <taxon>Bacteria</taxon>
        <taxon>Pseudomonadati</taxon>
        <taxon>Pseudomonadota</taxon>
        <taxon>Gammaproteobacteria</taxon>
        <taxon>Lysobacterales</taxon>
        <taxon>Lysobacteraceae</taxon>
        <taxon>Stenotrophomonas</taxon>
    </lineage>
</organism>
<name>A0ABT0SFH3_9GAMM</name>
<dbReference type="EMBL" id="JAIKTS010000001">
    <property type="protein sequence ID" value="MCL7714078.1"/>
    <property type="molecule type" value="Genomic_DNA"/>
</dbReference>
<accession>A0ABT0SFH3</accession>
<evidence type="ECO:0000313" key="1">
    <source>
        <dbReference type="EMBL" id="MCL7714078.1"/>
    </source>
</evidence>
<comment type="caution">
    <text evidence="1">The sequence shown here is derived from an EMBL/GenBank/DDBJ whole genome shotgun (WGS) entry which is preliminary data.</text>
</comment>
<evidence type="ECO:0000313" key="2">
    <source>
        <dbReference type="Proteomes" id="UP001431235"/>
    </source>
</evidence>
<dbReference type="Proteomes" id="UP001431235">
    <property type="component" value="Unassembled WGS sequence"/>
</dbReference>
<evidence type="ECO:0008006" key="3">
    <source>
        <dbReference type="Google" id="ProtNLM"/>
    </source>
</evidence>
<gene>
    <name evidence="1" type="ORF">K5L01_05320</name>
</gene>
<proteinExistence type="predicted"/>
<sequence>MTLQQIAELLDRSPAGIRVGLYADNETSALLTPAKIKIGRRLYFRTAMVGSAIDALGALP</sequence>
<protein>
    <recommendedName>
        <fullName evidence="3">DNA-binding protein</fullName>
    </recommendedName>
</protein>